<feature type="domain" description="ComEC/Rec2-related protein" evidence="7">
    <location>
        <begin position="82"/>
        <end position="348"/>
    </location>
</feature>
<keyword evidence="2" id="KW-1003">Cell membrane</keyword>
<dbReference type="NCBIfam" id="TIGR00360">
    <property type="entry name" value="ComEC_N-term"/>
    <property type="match status" value="1"/>
</dbReference>
<dbReference type="PANTHER" id="PTHR30619">
    <property type="entry name" value="DNA INTERNALIZATION/COMPETENCE PROTEIN COMEC/REC2"/>
    <property type="match status" value="1"/>
</dbReference>
<dbReference type="Proteomes" id="UP000619457">
    <property type="component" value="Unassembled WGS sequence"/>
</dbReference>
<feature type="transmembrane region" description="Helical" evidence="6">
    <location>
        <begin position="207"/>
        <end position="227"/>
    </location>
</feature>
<dbReference type="InterPro" id="IPR052159">
    <property type="entry name" value="Competence_DNA_uptake"/>
</dbReference>
<evidence type="ECO:0000256" key="1">
    <source>
        <dbReference type="ARBA" id="ARBA00004651"/>
    </source>
</evidence>
<feature type="transmembrane region" description="Helical" evidence="6">
    <location>
        <begin position="181"/>
        <end position="201"/>
    </location>
</feature>
<protein>
    <recommendedName>
        <fullName evidence="7">ComEC/Rec2-related protein domain-containing protein</fullName>
    </recommendedName>
</protein>
<evidence type="ECO:0000313" key="8">
    <source>
        <dbReference type="EMBL" id="GGZ36005.1"/>
    </source>
</evidence>
<comment type="caution">
    <text evidence="8">The sequence shown here is derived from an EMBL/GenBank/DDBJ whole genome shotgun (WGS) entry which is preliminary data.</text>
</comment>
<evidence type="ECO:0000256" key="3">
    <source>
        <dbReference type="ARBA" id="ARBA00022692"/>
    </source>
</evidence>
<evidence type="ECO:0000313" key="9">
    <source>
        <dbReference type="Proteomes" id="UP000619457"/>
    </source>
</evidence>
<proteinExistence type="predicted"/>
<dbReference type="InterPro" id="IPR004477">
    <property type="entry name" value="ComEC_N"/>
</dbReference>
<name>A0A918Q6I6_9BACT</name>
<evidence type="ECO:0000259" key="7">
    <source>
        <dbReference type="Pfam" id="PF03772"/>
    </source>
</evidence>
<feature type="transmembrane region" description="Helical" evidence="6">
    <location>
        <begin position="234"/>
        <end position="258"/>
    </location>
</feature>
<dbReference type="EMBL" id="BMWX01000006">
    <property type="protein sequence ID" value="GGZ36005.1"/>
    <property type="molecule type" value="Genomic_DNA"/>
</dbReference>
<gene>
    <name evidence="8" type="ORF">GCM10007049_31620</name>
</gene>
<accession>A0A918Q6I6</accession>
<keyword evidence="5 6" id="KW-0472">Membrane</keyword>
<organism evidence="8 9">
    <name type="scientific">Echinicola pacifica</name>
    <dbReference type="NCBI Taxonomy" id="346377"/>
    <lineage>
        <taxon>Bacteria</taxon>
        <taxon>Pseudomonadati</taxon>
        <taxon>Bacteroidota</taxon>
        <taxon>Cytophagia</taxon>
        <taxon>Cytophagales</taxon>
        <taxon>Cyclobacteriaceae</taxon>
        <taxon>Echinicola</taxon>
    </lineage>
</organism>
<dbReference type="Pfam" id="PF03772">
    <property type="entry name" value="Competence"/>
    <property type="match status" value="1"/>
</dbReference>
<evidence type="ECO:0000256" key="2">
    <source>
        <dbReference type="ARBA" id="ARBA00022475"/>
    </source>
</evidence>
<reference evidence="8" key="2">
    <citation type="submission" date="2020-09" db="EMBL/GenBank/DDBJ databases">
        <authorList>
            <person name="Sun Q."/>
            <person name="Kim S."/>
        </authorList>
    </citation>
    <scope>NUCLEOTIDE SEQUENCE</scope>
    <source>
        <strain evidence="8">KCTC 12368</strain>
    </source>
</reference>
<feature type="transmembrane region" description="Helical" evidence="6">
    <location>
        <begin position="270"/>
        <end position="291"/>
    </location>
</feature>
<comment type="subcellular location">
    <subcellularLocation>
        <location evidence="1">Cell membrane</location>
        <topology evidence="1">Multi-pass membrane protein</topology>
    </subcellularLocation>
</comment>
<feature type="transmembrane region" description="Helical" evidence="6">
    <location>
        <begin position="137"/>
        <end position="160"/>
    </location>
</feature>
<sequence>MVLITSPYERITSPQNPREFDYSAYMANEGIYHSQFVGDNIQVLGEGPPSIFGKMQDLRGRMLGTLSSWMKDRAAFEVASALLIGQKSSLSEEVGQAYASAGAMHVLAVSGLHVGIIYGFFLLFFKPAGMPVRARVLYLSIVILLIWAYALLTGMSASVMRAATMFTLMALAQMKSRTSSVFNALALSALILMVFKPNIIFAVGFQLSYAAMLGILILQPWIVKAWLPSNRIVYYFWEVTSVSIAAQLATLPLTLYYFNVYPTYSLFTNLLVIPGAFLIMAIGLPLLLLALTGLDLSLLARVLEVIVKALNEVIFFIHRLPGAQREGVFLSAGEAIALTLMIWGGYMLLSSNYKKTYAYLLATVMMVLVLSKASLWLSASTADELLVYRLSKGLAVDYKENEAHYYFHFGASLKDLEYKVLPNRRRSAPNEGGWLQGRSIGDSLVLALPSHGLLSSKGGLWKFNGLKPKEVYHYDGHQWQKMSGTEAPGPTTGAVKLIF</sequence>
<feature type="transmembrane region" description="Helical" evidence="6">
    <location>
        <begin position="106"/>
        <end position="125"/>
    </location>
</feature>
<evidence type="ECO:0000256" key="4">
    <source>
        <dbReference type="ARBA" id="ARBA00022989"/>
    </source>
</evidence>
<feature type="transmembrane region" description="Helical" evidence="6">
    <location>
        <begin position="329"/>
        <end position="349"/>
    </location>
</feature>
<dbReference type="GO" id="GO:0005886">
    <property type="term" value="C:plasma membrane"/>
    <property type="evidence" value="ECO:0007669"/>
    <property type="project" value="UniProtKB-SubCell"/>
</dbReference>
<keyword evidence="4 6" id="KW-1133">Transmembrane helix</keyword>
<dbReference type="AlphaFoldDB" id="A0A918Q6I6"/>
<feature type="transmembrane region" description="Helical" evidence="6">
    <location>
        <begin position="356"/>
        <end position="377"/>
    </location>
</feature>
<keyword evidence="3 6" id="KW-0812">Transmembrane</keyword>
<evidence type="ECO:0000256" key="6">
    <source>
        <dbReference type="SAM" id="Phobius"/>
    </source>
</evidence>
<keyword evidence="9" id="KW-1185">Reference proteome</keyword>
<dbReference type="PANTHER" id="PTHR30619:SF1">
    <property type="entry name" value="RECOMBINATION PROTEIN 2"/>
    <property type="match status" value="1"/>
</dbReference>
<evidence type="ECO:0000256" key="5">
    <source>
        <dbReference type="ARBA" id="ARBA00023136"/>
    </source>
</evidence>
<reference evidence="8" key="1">
    <citation type="journal article" date="2014" name="Int. J. Syst. Evol. Microbiol.">
        <title>Complete genome sequence of Corynebacterium casei LMG S-19264T (=DSM 44701T), isolated from a smear-ripened cheese.</title>
        <authorList>
            <consortium name="US DOE Joint Genome Institute (JGI-PGF)"/>
            <person name="Walter F."/>
            <person name="Albersmeier A."/>
            <person name="Kalinowski J."/>
            <person name="Ruckert C."/>
        </authorList>
    </citation>
    <scope>NUCLEOTIDE SEQUENCE</scope>
    <source>
        <strain evidence="8">KCTC 12368</strain>
    </source>
</reference>